<evidence type="ECO:0000256" key="6">
    <source>
        <dbReference type="ARBA" id="ARBA00022490"/>
    </source>
</evidence>
<keyword evidence="8 11" id="KW-0378">Hydrolase</keyword>
<dbReference type="InterPro" id="IPR029058">
    <property type="entry name" value="AB_hydrolase_fold"/>
</dbReference>
<comment type="catalytic activity">
    <reaction evidence="1">
        <text>Release of N-terminal proline from a peptide.</text>
        <dbReference type="EC" id="3.4.11.5"/>
    </reaction>
</comment>
<dbReference type="AlphaFoldDB" id="A0A1J5RNY1"/>
<dbReference type="Gene3D" id="3.40.50.1820">
    <property type="entry name" value="alpha/beta hydrolase"/>
    <property type="match status" value="1"/>
</dbReference>
<dbReference type="GO" id="GO:0006508">
    <property type="term" value="P:proteolysis"/>
    <property type="evidence" value="ECO:0007669"/>
    <property type="project" value="UniProtKB-KW"/>
</dbReference>
<keyword evidence="6" id="KW-0963">Cytoplasm</keyword>
<evidence type="ECO:0000256" key="4">
    <source>
        <dbReference type="ARBA" id="ARBA00012568"/>
    </source>
</evidence>
<evidence type="ECO:0000256" key="3">
    <source>
        <dbReference type="ARBA" id="ARBA00010088"/>
    </source>
</evidence>
<dbReference type="PANTHER" id="PTHR43722:SF1">
    <property type="entry name" value="PROLINE IMINOPEPTIDASE"/>
    <property type="match status" value="1"/>
</dbReference>
<evidence type="ECO:0000256" key="9">
    <source>
        <dbReference type="ARBA" id="ARBA00029605"/>
    </source>
</evidence>
<keyword evidence="5 11" id="KW-0031">Aminopeptidase</keyword>
<dbReference type="InterPro" id="IPR005944">
    <property type="entry name" value="Pro_iminopeptidase"/>
</dbReference>
<name>A0A1J5RNY1_9ZZZZ</name>
<evidence type="ECO:0000256" key="7">
    <source>
        <dbReference type="ARBA" id="ARBA00022670"/>
    </source>
</evidence>
<gene>
    <name evidence="11" type="primary">pip_4</name>
    <name evidence="11" type="ORF">GALL_268730</name>
</gene>
<dbReference type="GO" id="GO:0005737">
    <property type="term" value="C:cytoplasm"/>
    <property type="evidence" value="ECO:0007669"/>
    <property type="project" value="UniProtKB-SubCell"/>
</dbReference>
<comment type="similarity">
    <text evidence="3">Belongs to the peptidase S33 family.</text>
</comment>
<dbReference type="EMBL" id="MLJW01000266">
    <property type="protein sequence ID" value="OIQ91211.1"/>
    <property type="molecule type" value="Genomic_DNA"/>
</dbReference>
<reference evidence="11" key="1">
    <citation type="submission" date="2016-10" db="EMBL/GenBank/DDBJ databases">
        <title>Sequence of Gallionella enrichment culture.</title>
        <authorList>
            <person name="Poehlein A."/>
            <person name="Muehling M."/>
            <person name="Daniel R."/>
        </authorList>
    </citation>
    <scope>NUCLEOTIDE SEQUENCE</scope>
</reference>
<comment type="subcellular location">
    <subcellularLocation>
        <location evidence="2">Cytoplasm</location>
    </subcellularLocation>
</comment>
<evidence type="ECO:0000256" key="5">
    <source>
        <dbReference type="ARBA" id="ARBA00022438"/>
    </source>
</evidence>
<feature type="domain" description="AB hydrolase-1" evidence="10">
    <location>
        <begin position="55"/>
        <end position="310"/>
    </location>
</feature>
<organism evidence="11">
    <name type="scientific">mine drainage metagenome</name>
    <dbReference type="NCBI Taxonomy" id="410659"/>
    <lineage>
        <taxon>unclassified sequences</taxon>
        <taxon>metagenomes</taxon>
        <taxon>ecological metagenomes</taxon>
    </lineage>
</organism>
<dbReference type="SUPFAM" id="SSF53474">
    <property type="entry name" value="alpha/beta-Hydrolases"/>
    <property type="match status" value="1"/>
</dbReference>
<dbReference type="PANTHER" id="PTHR43722">
    <property type="entry name" value="PROLINE IMINOPEPTIDASE"/>
    <property type="match status" value="1"/>
</dbReference>
<dbReference type="GO" id="GO:0004177">
    <property type="term" value="F:aminopeptidase activity"/>
    <property type="evidence" value="ECO:0007669"/>
    <property type="project" value="UniProtKB-KW"/>
</dbReference>
<sequence length="329" mass="36270">MAPYSAGGGETAQQGLRGPLLYPPIEPYRHGFLEVAGGHRIYWEQCGNPSGRPALFLHGGPGGGCTAANRRWFDPRRYCLVLFDQRGCGRSRPSACIAANTTAHLIDDIERLRSFLAIDNWLLFGGSWGATLALAYAQALPERASALVLRSVFTARRAELRWLYQDGASRLFPEAWARFLEPIATAERRDLVAAYHARLNCGDPVIEAAAARAWCAWEDEIMTLLLEPPSLPRDDPGLLALARVEAHYMRHRGFLGEGQLLADAGRLRDIPGVIVQGRYDAVTPPTTAWELHQAWPQAELRLVPDAGHASSEPGNQRELIAATDRFARC</sequence>
<dbReference type="Pfam" id="PF00561">
    <property type="entry name" value="Abhydrolase_1"/>
    <property type="match status" value="1"/>
</dbReference>
<dbReference type="PIRSF" id="PIRSF006431">
    <property type="entry name" value="Pept_S33"/>
    <property type="match status" value="1"/>
</dbReference>
<dbReference type="InterPro" id="IPR000073">
    <property type="entry name" value="AB_hydrolase_1"/>
</dbReference>
<proteinExistence type="inferred from homology"/>
<keyword evidence="7" id="KW-0645">Protease</keyword>
<accession>A0A1J5RNY1</accession>
<evidence type="ECO:0000259" key="10">
    <source>
        <dbReference type="Pfam" id="PF00561"/>
    </source>
</evidence>
<dbReference type="EC" id="3.4.11.5" evidence="4"/>
<dbReference type="PRINTS" id="PR00793">
    <property type="entry name" value="PROAMNOPTASE"/>
</dbReference>
<evidence type="ECO:0000256" key="1">
    <source>
        <dbReference type="ARBA" id="ARBA00001585"/>
    </source>
</evidence>
<comment type="caution">
    <text evidence="11">The sequence shown here is derived from an EMBL/GenBank/DDBJ whole genome shotgun (WGS) entry which is preliminary data.</text>
</comment>
<dbReference type="InterPro" id="IPR002410">
    <property type="entry name" value="Peptidase_S33"/>
</dbReference>
<dbReference type="NCBIfam" id="TIGR01249">
    <property type="entry name" value="pro_imino_pep_1"/>
    <property type="match status" value="1"/>
</dbReference>
<evidence type="ECO:0000313" key="11">
    <source>
        <dbReference type="EMBL" id="OIQ91211.1"/>
    </source>
</evidence>
<evidence type="ECO:0000256" key="2">
    <source>
        <dbReference type="ARBA" id="ARBA00004496"/>
    </source>
</evidence>
<protein>
    <recommendedName>
        <fullName evidence="4">prolyl aminopeptidase</fullName>
        <ecNumber evidence="4">3.4.11.5</ecNumber>
    </recommendedName>
    <alternativeName>
        <fullName evidence="9">Prolyl aminopeptidase</fullName>
    </alternativeName>
</protein>
<evidence type="ECO:0000256" key="8">
    <source>
        <dbReference type="ARBA" id="ARBA00022801"/>
    </source>
</evidence>